<accession>A0ABP0VSJ1</accession>
<keyword evidence="7" id="KW-1185">Reference proteome</keyword>
<dbReference type="Pfam" id="PF25079">
    <property type="entry name" value="COB_C"/>
    <property type="match status" value="1"/>
</dbReference>
<dbReference type="PIRSF" id="PIRSF038122">
    <property type="entry name" value="COBRA"/>
    <property type="match status" value="1"/>
</dbReference>
<keyword evidence="3" id="KW-0325">Glycoprotein</keyword>
<evidence type="ECO:0000256" key="1">
    <source>
        <dbReference type="ARBA" id="ARBA00005507"/>
    </source>
</evidence>
<evidence type="ECO:0000256" key="2">
    <source>
        <dbReference type="ARBA" id="ARBA00022729"/>
    </source>
</evidence>
<evidence type="ECO:0000259" key="5">
    <source>
        <dbReference type="Pfam" id="PF25079"/>
    </source>
</evidence>
<dbReference type="Pfam" id="PF04833">
    <property type="entry name" value="COBRA"/>
    <property type="match status" value="1"/>
</dbReference>
<dbReference type="InterPro" id="IPR006918">
    <property type="entry name" value="COBRA_pln"/>
</dbReference>
<dbReference type="EMBL" id="OZ020096">
    <property type="protein sequence ID" value="CAK9256392.1"/>
    <property type="molecule type" value="Genomic_DNA"/>
</dbReference>
<keyword evidence="2" id="KW-0732">Signal</keyword>
<reference evidence="6 7" key="1">
    <citation type="submission" date="2024-02" db="EMBL/GenBank/DDBJ databases">
        <authorList>
            <consortium name="ELIXIR-Norway"/>
            <consortium name="Elixir Norway"/>
        </authorList>
    </citation>
    <scope>NUCLEOTIDE SEQUENCE [LARGE SCALE GENOMIC DNA]</scope>
</reference>
<proteinExistence type="inferred from homology"/>
<comment type="similarity">
    <text evidence="1 4">Belongs to the COBRA family.</text>
</comment>
<organism evidence="6 7">
    <name type="scientific">Sphagnum jensenii</name>
    <dbReference type="NCBI Taxonomy" id="128206"/>
    <lineage>
        <taxon>Eukaryota</taxon>
        <taxon>Viridiplantae</taxon>
        <taxon>Streptophyta</taxon>
        <taxon>Embryophyta</taxon>
        <taxon>Bryophyta</taxon>
        <taxon>Sphagnophytina</taxon>
        <taxon>Sphagnopsida</taxon>
        <taxon>Sphagnales</taxon>
        <taxon>Sphagnaceae</taxon>
        <taxon>Sphagnum</taxon>
    </lineage>
</organism>
<dbReference type="PANTHER" id="PTHR31673:SF3">
    <property type="entry name" value="COBRA-LIKE PROTEIN 4"/>
    <property type="match status" value="1"/>
</dbReference>
<protein>
    <recommendedName>
        <fullName evidence="4">COBRA-like protein</fullName>
    </recommendedName>
</protein>
<dbReference type="PANTHER" id="PTHR31673">
    <property type="entry name" value="PROTEIN COBRA"/>
    <property type="match status" value="1"/>
</dbReference>
<feature type="domain" description="COBRA C-terminal" evidence="5">
    <location>
        <begin position="242"/>
        <end position="436"/>
    </location>
</feature>
<evidence type="ECO:0000256" key="3">
    <source>
        <dbReference type="ARBA" id="ARBA00023180"/>
    </source>
</evidence>
<name>A0ABP0VSJ1_9BRYO</name>
<dbReference type="InterPro" id="IPR056900">
    <property type="entry name" value="COB_C"/>
</dbReference>
<evidence type="ECO:0000313" key="7">
    <source>
        <dbReference type="Proteomes" id="UP001497444"/>
    </source>
</evidence>
<evidence type="ECO:0000313" key="6">
    <source>
        <dbReference type="EMBL" id="CAK9256392.1"/>
    </source>
</evidence>
<evidence type="ECO:0000256" key="4">
    <source>
        <dbReference type="PIRNR" id="PIRNR038122"/>
    </source>
</evidence>
<gene>
    <name evidence="6" type="ORF">CSSPJE1EN1_LOCUS1870</name>
</gene>
<dbReference type="Proteomes" id="UP001497444">
    <property type="component" value="Chromosome 1"/>
</dbReference>
<sequence>MKREGGGADSSSSSAARIVKHLCFSCIATILILFSSTSHNTWCVVAFDSLDPNANITIKWDVMTWASDGYIASVTLFNWQQYRHIELPGWILSWTWASKEVIWTMLGAEAMTQGDCSQFHSDTPHSCARNPSIVDLLPGVPYNQQVANCCRGGVLASFAQDPANAVAAFQITVGRSGNTNTTVKLPKNFALKTPGPGYTCGPAVKVAPSLFLTKDGRRRTQAFMTWNVTCTYSQYLAHKAPSCCVSLSTFYDTKIVPCVECACACSSTNSSSAAAASNTRYSDLPNISSSSMGVNNQQQPDTLYCTRDMCPVKIHWHVKTNYRQYWRVKITITNRDFSRNFTQWTLVLQHPNFSNFTQAFSFNYKALSPYASFRNDSAVFWGIKYFNDMLMAAGPSGNVQSELLFQKTKAFKFNNGWALPHRVYFNGDDCVLPDLQDYPSLPNSGSSCHLSVHMFRLILSIISTGASVLIFSS</sequence>